<name>A0A853H9L4_9BURK</name>
<organism evidence="5 6">
    <name type="scientific">Pollutimonas harenae</name>
    <dbReference type="NCBI Taxonomy" id="657015"/>
    <lineage>
        <taxon>Bacteria</taxon>
        <taxon>Pseudomonadati</taxon>
        <taxon>Pseudomonadota</taxon>
        <taxon>Betaproteobacteria</taxon>
        <taxon>Burkholderiales</taxon>
        <taxon>Alcaligenaceae</taxon>
        <taxon>Pollutimonas</taxon>
    </lineage>
</organism>
<evidence type="ECO:0000259" key="3">
    <source>
        <dbReference type="Pfam" id="PF02550"/>
    </source>
</evidence>
<evidence type="ECO:0000259" key="4">
    <source>
        <dbReference type="Pfam" id="PF13336"/>
    </source>
</evidence>
<sequence>MMQESIDLSRYIRPGDTIWWNQGTAEPLRLTESLVRQRAEIGPCRAFLGVTSSTTLQAEHADFLSLLSYCGLGQNQRLMDAGMLDVIPCHYSQLPFMLDSGALPCDVLFLQVSPPGPDGKPSLGTAHDYLLCAARRARVVIAEINEQMPWTHGSPGVEDIRFDAIVHSNRPLLTASLPTIGDIERRIAAHVAEFINDGSVLEMGIGAVPDAIMGLLQDRRDLGIHSGMLGDSVVDLIEAGAVTNARKSIDRGVTTVGILLGTQRLYEFARSNFSLNFQPSTYTHAHSVLASINNFIAINSAIEVDLTGQINAEVLNGRYIGAIGGQTDFMRGAQAAKNGHSIIALPSSTRDGRISRIVSRLADGVVTTPRSESDIFVTEWGAAQLRGQPLQERMRRMIAIAHPDHREQLEREAFGC</sequence>
<accession>A0A853H9L4</accession>
<evidence type="ECO:0000313" key="5">
    <source>
        <dbReference type="EMBL" id="NYT86724.1"/>
    </source>
</evidence>
<dbReference type="InterPro" id="IPR037171">
    <property type="entry name" value="NagB/RpiA_transferase-like"/>
</dbReference>
<dbReference type="Gene3D" id="3.40.1080.10">
    <property type="entry name" value="Glutaconate Coenzyme A-transferase"/>
    <property type="match status" value="1"/>
</dbReference>
<dbReference type="EMBL" id="JACCEV010000004">
    <property type="protein sequence ID" value="NYT86724.1"/>
    <property type="molecule type" value="Genomic_DNA"/>
</dbReference>
<dbReference type="Gene3D" id="3.30.750.70">
    <property type="entry name" value="4-hydroxybutyrate coenzyme like domains"/>
    <property type="match status" value="1"/>
</dbReference>
<keyword evidence="2 5" id="KW-0808">Transferase</keyword>
<dbReference type="InterPro" id="IPR003702">
    <property type="entry name" value="ActCoA_hydro_N"/>
</dbReference>
<comment type="similarity">
    <text evidence="1">Belongs to the acetyl-CoA hydrolase/transferase family.</text>
</comment>
<dbReference type="Gene3D" id="3.40.1080.20">
    <property type="entry name" value="Acetyl-CoA hydrolase/transferase C-terminal domain"/>
    <property type="match status" value="1"/>
</dbReference>
<dbReference type="InterPro" id="IPR038460">
    <property type="entry name" value="AcetylCoA_hyd_C_sf"/>
</dbReference>
<keyword evidence="6" id="KW-1185">Reference proteome</keyword>
<dbReference type="Pfam" id="PF02550">
    <property type="entry name" value="AcetylCoA_hydro"/>
    <property type="match status" value="1"/>
</dbReference>
<dbReference type="Proteomes" id="UP000554144">
    <property type="component" value="Unassembled WGS sequence"/>
</dbReference>
<dbReference type="Pfam" id="PF13336">
    <property type="entry name" value="AcetylCoA_hyd_C"/>
    <property type="match status" value="1"/>
</dbReference>
<dbReference type="PANTHER" id="PTHR21432:SF20">
    <property type="entry name" value="ACETYL-COA HYDROLASE"/>
    <property type="match status" value="1"/>
</dbReference>
<dbReference type="OrthoDB" id="9801795at2"/>
<dbReference type="AlphaFoldDB" id="A0A853H9L4"/>
<reference evidence="5 6" key="1">
    <citation type="submission" date="2020-07" db="EMBL/GenBank/DDBJ databases">
        <title>Taxonomic revisions and descriptions of new bacterial species based on genomic comparisons in the high-G+C-content subgroup of the family Alcaligenaceae.</title>
        <authorList>
            <person name="Szabo A."/>
            <person name="Felfoldi T."/>
        </authorList>
    </citation>
    <scope>NUCLEOTIDE SEQUENCE [LARGE SCALE GENOMIC DNA]</scope>
    <source>
        <strain evidence="5 6">DSM 25667</strain>
    </source>
</reference>
<evidence type="ECO:0000256" key="1">
    <source>
        <dbReference type="ARBA" id="ARBA00009632"/>
    </source>
</evidence>
<evidence type="ECO:0000256" key="2">
    <source>
        <dbReference type="ARBA" id="ARBA00022679"/>
    </source>
</evidence>
<comment type="caution">
    <text evidence="5">The sequence shown here is derived from an EMBL/GenBank/DDBJ whole genome shotgun (WGS) entry which is preliminary data.</text>
</comment>
<dbReference type="GO" id="GO:0008775">
    <property type="term" value="F:acetate CoA-transferase activity"/>
    <property type="evidence" value="ECO:0007669"/>
    <property type="project" value="InterPro"/>
</dbReference>
<dbReference type="RefSeq" id="WP_130039864.1">
    <property type="nucleotide sequence ID" value="NZ_JACCEV010000004.1"/>
</dbReference>
<protein>
    <submittedName>
        <fullName evidence="5">Acetyl-CoA hydrolase/transferase family protein</fullName>
    </submittedName>
</protein>
<dbReference type="GO" id="GO:0006083">
    <property type="term" value="P:acetate metabolic process"/>
    <property type="evidence" value="ECO:0007669"/>
    <property type="project" value="InterPro"/>
</dbReference>
<feature type="domain" description="Acetyl-CoA hydrolase/transferase C-terminal" evidence="4">
    <location>
        <begin position="261"/>
        <end position="413"/>
    </location>
</feature>
<dbReference type="PANTHER" id="PTHR21432">
    <property type="entry name" value="ACETYL-COA HYDROLASE-RELATED"/>
    <property type="match status" value="1"/>
</dbReference>
<keyword evidence="5" id="KW-0378">Hydrolase</keyword>
<feature type="domain" description="Acetyl-CoA hydrolase/transferase N-terminal" evidence="3">
    <location>
        <begin position="78"/>
        <end position="166"/>
    </location>
</feature>
<proteinExistence type="inferred from homology"/>
<dbReference type="InterPro" id="IPR046433">
    <property type="entry name" value="ActCoA_hydro"/>
</dbReference>
<dbReference type="SUPFAM" id="SSF100950">
    <property type="entry name" value="NagB/RpiA/CoA transferase-like"/>
    <property type="match status" value="2"/>
</dbReference>
<evidence type="ECO:0000313" key="6">
    <source>
        <dbReference type="Proteomes" id="UP000554144"/>
    </source>
</evidence>
<gene>
    <name evidence="5" type="ORF">H0A62_14020</name>
</gene>
<dbReference type="InterPro" id="IPR026888">
    <property type="entry name" value="AcetylCoA_hyd_C"/>
</dbReference>
<dbReference type="GO" id="GO:0016787">
    <property type="term" value="F:hydrolase activity"/>
    <property type="evidence" value="ECO:0007669"/>
    <property type="project" value="UniProtKB-KW"/>
</dbReference>